<dbReference type="AlphaFoldDB" id="A0A6N3I515"/>
<protein>
    <recommendedName>
        <fullName evidence="2">Phage XkdN-like protein</fullName>
    </recommendedName>
</protein>
<dbReference type="EMBL" id="CACRUH010000101">
    <property type="protein sequence ID" value="VYU83791.1"/>
    <property type="molecule type" value="Genomic_DNA"/>
</dbReference>
<reference evidence="1" key="1">
    <citation type="submission" date="2019-11" db="EMBL/GenBank/DDBJ databases">
        <authorList>
            <person name="Feng L."/>
        </authorList>
    </citation>
    <scope>NUCLEOTIDE SEQUENCE</scope>
    <source>
        <strain evidence="1">ChathewayiLFYP18</strain>
    </source>
</reference>
<accession>A0A6N3I515</accession>
<evidence type="ECO:0008006" key="2">
    <source>
        <dbReference type="Google" id="ProtNLM"/>
    </source>
</evidence>
<organism evidence="1">
    <name type="scientific">Hungatella hathewayi</name>
    <dbReference type="NCBI Taxonomy" id="154046"/>
    <lineage>
        <taxon>Bacteria</taxon>
        <taxon>Bacillati</taxon>
        <taxon>Bacillota</taxon>
        <taxon>Clostridia</taxon>
        <taxon>Lachnospirales</taxon>
        <taxon>Lachnospiraceae</taxon>
        <taxon>Hungatella</taxon>
    </lineage>
</organism>
<evidence type="ECO:0000313" key="1">
    <source>
        <dbReference type="EMBL" id="VYU83791.1"/>
    </source>
</evidence>
<proteinExistence type="predicted"/>
<dbReference type="RefSeq" id="WP_107435407.1">
    <property type="nucleotide sequence ID" value="NZ_CACRUH010000101.1"/>
</dbReference>
<name>A0A6N3I515_9FIRM</name>
<gene>
    <name evidence="1" type="ORF">CHLFYP18_04570</name>
</gene>
<dbReference type="GeneID" id="93278916"/>
<sequence>MEKNKDDIFKAFTAKAVQRLKDKKVTKYETLYVPSIDQNIKIRNLNYPEIVECTEIDDKQDPNASDKYCIYLAVVEPDLKAVAMELKDQGEIKTYPEVVDIFEMSEITSIATEIMKLSGVIGSKKVTVVEEQKNS</sequence>